<accession>A0A2A2LMX0</accession>
<evidence type="ECO:0000256" key="2">
    <source>
        <dbReference type="SAM" id="MobiDB-lite"/>
    </source>
</evidence>
<gene>
    <name evidence="4" type="ORF">WR25_18626</name>
</gene>
<name>A0A2A2LMX0_9BILA</name>
<dbReference type="PROSITE" id="PS50892">
    <property type="entry name" value="V_SNARE"/>
    <property type="match status" value="1"/>
</dbReference>
<evidence type="ECO:0000313" key="5">
    <source>
        <dbReference type="Proteomes" id="UP000218231"/>
    </source>
</evidence>
<evidence type="ECO:0000256" key="1">
    <source>
        <dbReference type="PROSITE-ProRule" id="PRU00290"/>
    </source>
</evidence>
<dbReference type="Proteomes" id="UP000218231">
    <property type="component" value="Unassembled WGS sequence"/>
</dbReference>
<sequence length="90" mass="10020">MEPKVHRLPPIASVAEARQWEDKIQKTQREVALVMDVIRADIGKMQERGGRLDSLAERASPAKGGTGGLGDKSADARQRHTLHCFHVFYV</sequence>
<feature type="domain" description="V-SNARE coiled-coil homology" evidence="3">
    <location>
        <begin position="23"/>
        <end position="83"/>
    </location>
</feature>
<dbReference type="Gene3D" id="1.20.5.110">
    <property type="match status" value="1"/>
</dbReference>
<protein>
    <recommendedName>
        <fullName evidence="3">V-SNARE coiled-coil homology domain-containing protein</fullName>
    </recommendedName>
</protein>
<evidence type="ECO:0000313" key="4">
    <source>
        <dbReference type="EMBL" id="PAV87498.1"/>
    </source>
</evidence>
<comment type="caution">
    <text evidence="4">The sequence shown here is derived from an EMBL/GenBank/DDBJ whole genome shotgun (WGS) entry which is preliminary data.</text>
</comment>
<dbReference type="EMBL" id="LIAE01006566">
    <property type="protein sequence ID" value="PAV87498.1"/>
    <property type="molecule type" value="Genomic_DNA"/>
</dbReference>
<dbReference type="AlphaFoldDB" id="A0A2A2LMX0"/>
<keyword evidence="5" id="KW-1185">Reference proteome</keyword>
<proteinExistence type="predicted"/>
<evidence type="ECO:0000259" key="3">
    <source>
        <dbReference type="PROSITE" id="PS50892"/>
    </source>
</evidence>
<keyword evidence="1" id="KW-0175">Coiled coil</keyword>
<dbReference type="InterPro" id="IPR042855">
    <property type="entry name" value="V_SNARE_CC"/>
</dbReference>
<dbReference type="SUPFAM" id="SSF58038">
    <property type="entry name" value="SNARE fusion complex"/>
    <property type="match status" value="1"/>
</dbReference>
<organism evidence="4 5">
    <name type="scientific">Diploscapter pachys</name>
    <dbReference type="NCBI Taxonomy" id="2018661"/>
    <lineage>
        <taxon>Eukaryota</taxon>
        <taxon>Metazoa</taxon>
        <taxon>Ecdysozoa</taxon>
        <taxon>Nematoda</taxon>
        <taxon>Chromadorea</taxon>
        <taxon>Rhabditida</taxon>
        <taxon>Rhabditina</taxon>
        <taxon>Rhabditomorpha</taxon>
        <taxon>Rhabditoidea</taxon>
        <taxon>Rhabditidae</taxon>
        <taxon>Diploscapter</taxon>
    </lineage>
</organism>
<reference evidence="4 5" key="1">
    <citation type="journal article" date="2017" name="Curr. Biol.">
        <title>Genome architecture and evolution of a unichromosomal asexual nematode.</title>
        <authorList>
            <person name="Fradin H."/>
            <person name="Zegar C."/>
            <person name="Gutwein M."/>
            <person name="Lucas J."/>
            <person name="Kovtun M."/>
            <person name="Corcoran D."/>
            <person name="Baugh L.R."/>
            <person name="Kiontke K."/>
            <person name="Gunsalus K."/>
            <person name="Fitch D.H."/>
            <person name="Piano F."/>
        </authorList>
    </citation>
    <scope>NUCLEOTIDE SEQUENCE [LARGE SCALE GENOMIC DNA]</scope>
    <source>
        <strain evidence="4">PF1309</strain>
    </source>
</reference>
<feature type="region of interest" description="Disordered" evidence="2">
    <location>
        <begin position="49"/>
        <end position="74"/>
    </location>
</feature>